<proteinExistence type="predicted"/>
<sequence length="75" mass="7993">MTYPSGLKEQAKALTARLRTPATPRWDPQATPGAVTLTVGSGYPGLRGGLPGTTALRIRLRHGRPWQPSVTSTVL</sequence>
<dbReference type="Proteomes" id="UP000003824">
    <property type="component" value="Unassembled WGS sequence"/>
</dbReference>
<accession>D6A9V9</accession>
<dbReference type="AlphaFoldDB" id="D6A9V9"/>
<evidence type="ECO:0000313" key="2">
    <source>
        <dbReference type="Proteomes" id="UP000003824"/>
    </source>
</evidence>
<gene>
    <name evidence="1" type="ORF">SSFG_07289</name>
</gene>
<name>D6A9V9_STRV1</name>
<dbReference type="RefSeq" id="WP_004993449.1">
    <property type="nucleotide sequence ID" value="NZ_DS999641.1"/>
</dbReference>
<organism evidence="1 2">
    <name type="scientific">Streptomyces viridosporus (strain ATCC 14672 / DSM 40746 / JCM 4963 / KCTC 9882 / NRRL B-12104 / FH 1290)</name>
    <name type="common">Streptomyces ghanaensis</name>
    <dbReference type="NCBI Taxonomy" id="566461"/>
    <lineage>
        <taxon>Bacteria</taxon>
        <taxon>Bacillati</taxon>
        <taxon>Actinomycetota</taxon>
        <taxon>Actinomycetes</taxon>
        <taxon>Kitasatosporales</taxon>
        <taxon>Streptomycetaceae</taxon>
        <taxon>Streptomyces</taxon>
    </lineage>
</organism>
<protein>
    <submittedName>
        <fullName evidence="1">Predicted protein</fullName>
    </submittedName>
</protein>
<reference evidence="2" key="1">
    <citation type="submission" date="2008-12" db="EMBL/GenBank/DDBJ databases">
        <title>Annotation of Streptomyces ghanaensis ATCC 14672.</title>
        <authorList>
            <consortium name="The Broad Institute Genome Sequencing Platform"/>
            <consortium name="Broad Institute Microbial Sequencing Center"/>
            <person name="Fischbach M."/>
            <person name="Ward D."/>
            <person name="Young S."/>
            <person name="Kodira C.D."/>
            <person name="Zeng Q."/>
            <person name="Koehrsen M."/>
            <person name="Godfrey P."/>
            <person name="Alvarado L."/>
            <person name="Berlin A.M."/>
            <person name="Borenstein D."/>
            <person name="Chen Z."/>
            <person name="Engels R."/>
            <person name="Freedman E."/>
            <person name="Gellesch M."/>
            <person name="Goldberg J."/>
            <person name="Griggs A."/>
            <person name="Gujja S."/>
            <person name="Heiman D.I."/>
            <person name="Hepburn T.A."/>
            <person name="Howarth C."/>
            <person name="Jen D."/>
            <person name="Larson L."/>
            <person name="Lewis B."/>
            <person name="Mehta T."/>
            <person name="Park D."/>
            <person name="Pearson M."/>
            <person name="Roberts A."/>
            <person name="Saif S."/>
            <person name="Shea T.D."/>
            <person name="Shenoy N."/>
            <person name="Sisk P."/>
            <person name="Stolte C."/>
            <person name="Sykes S.N."/>
            <person name="Walk T."/>
            <person name="White J."/>
            <person name="Yandava C."/>
            <person name="Straight P."/>
            <person name="Clardy J."/>
            <person name="Hung D."/>
            <person name="Kolter R."/>
            <person name="Mekalanos J."/>
            <person name="Walker S."/>
            <person name="Walsh C.T."/>
            <person name="Wieland B.L.C."/>
            <person name="Ilzarbe M."/>
            <person name="Galagan J."/>
            <person name="Nusbaum C."/>
            <person name="Birren B."/>
        </authorList>
    </citation>
    <scope>NUCLEOTIDE SEQUENCE [LARGE SCALE GENOMIC DNA]</scope>
    <source>
        <strain evidence="2">ATCC 14672 / DSM 40746 / JCM 4963 / KCTC 9882 / NRRL B-12104 / FH 1290</strain>
    </source>
</reference>
<dbReference type="EMBL" id="DS999641">
    <property type="protein sequence ID" value="EFE72054.2"/>
    <property type="molecule type" value="Genomic_DNA"/>
</dbReference>
<evidence type="ECO:0000313" key="1">
    <source>
        <dbReference type="EMBL" id="EFE72054.2"/>
    </source>
</evidence>